<gene>
    <name evidence="4" type="ORF">EJ04DRAFT_481078</name>
</gene>
<organism evidence="4 5">
    <name type="scientific">Polyplosphaeria fusca</name>
    <dbReference type="NCBI Taxonomy" id="682080"/>
    <lineage>
        <taxon>Eukaryota</taxon>
        <taxon>Fungi</taxon>
        <taxon>Dikarya</taxon>
        <taxon>Ascomycota</taxon>
        <taxon>Pezizomycotina</taxon>
        <taxon>Dothideomycetes</taxon>
        <taxon>Pleosporomycetidae</taxon>
        <taxon>Pleosporales</taxon>
        <taxon>Tetraplosphaeriaceae</taxon>
        <taxon>Polyplosphaeria</taxon>
    </lineage>
</organism>
<evidence type="ECO:0000313" key="5">
    <source>
        <dbReference type="Proteomes" id="UP000799444"/>
    </source>
</evidence>
<dbReference type="InterPro" id="IPR014824">
    <property type="entry name" value="Nfu/NifU_N"/>
</dbReference>
<protein>
    <submittedName>
        <fullName evidence="4">HIRA-interacting protein 5</fullName>
    </submittedName>
</protein>
<sequence>MVSKILSRSAARSLCRAATPVRSQAPQIASRCLHQQSSPITASALHRRPRTQEWSQRRSNPAVALGRRTMFIQTESTPNPDALKFNPNQRVLPESISSSFLEYLSPRSTLAPPHPSPLAANLLNVDGVTSVFFGLDYITVTKDSATPWAHIKPEVFSIITEAMASGQSIVNTVEDKAGESGQQGTEVDTLAYDENDTEVVGMIKELLETRVRPAIQEDGGDIEFRGFHDGQVLLKLRGACRTCDSSTVTLKNGIESMLMHYIEEVKGVHQVLDQEEEVAMKEFAKFEEKLRQQKGVDSVPSTVGKGSLDYVE</sequence>
<dbReference type="SUPFAM" id="SSF117916">
    <property type="entry name" value="Fe-S cluster assembly (FSCA) domain-like"/>
    <property type="match status" value="1"/>
</dbReference>
<feature type="region of interest" description="Disordered" evidence="2">
    <location>
        <begin position="41"/>
        <end position="60"/>
    </location>
</feature>
<dbReference type="PANTHER" id="PTHR11178">
    <property type="entry name" value="IRON-SULFUR CLUSTER SCAFFOLD PROTEIN NFU-RELATED"/>
    <property type="match status" value="1"/>
</dbReference>
<dbReference type="GO" id="GO:0005506">
    <property type="term" value="F:iron ion binding"/>
    <property type="evidence" value="ECO:0007669"/>
    <property type="project" value="InterPro"/>
</dbReference>
<comment type="caution">
    <text evidence="4">The sequence shown here is derived from an EMBL/GenBank/DDBJ whole genome shotgun (WGS) entry which is preliminary data.</text>
</comment>
<feature type="domain" description="Scaffold protein Nfu/NifU N-terminal" evidence="3">
    <location>
        <begin position="72"/>
        <end position="166"/>
    </location>
</feature>
<dbReference type="Proteomes" id="UP000799444">
    <property type="component" value="Unassembled WGS sequence"/>
</dbReference>
<keyword evidence="5" id="KW-1185">Reference proteome</keyword>
<dbReference type="Gene3D" id="3.30.1370.70">
    <property type="entry name" value="Scaffold protein Nfu/NifU, N-terminal domain"/>
    <property type="match status" value="1"/>
</dbReference>
<dbReference type="OrthoDB" id="565552at2759"/>
<dbReference type="InterPro" id="IPR034904">
    <property type="entry name" value="FSCA_dom_sf"/>
</dbReference>
<dbReference type="SUPFAM" id="SSF110836">
    <property type="entry name" value="Hypothetical protein SAV1430"/>
    <property type="match status" value="1"/>
</dbReference>
<dbReference type="AlphaFoldDB" id="A0A9P4RA22"/>
<dbReference type="EMBL" id="ML996098">
    <property type="protein sequence ID" value="KAF2740885.1"/>
    <property type="molecule type" value="Genomic_DNA"/>
</dbReference>
<evidence type="ECO:0000256" key="1">
    <source>
        <dbReference type="ARBA" id="ARBA00006420"/>
    </source>
</evidence>
<proteinExistence type="inferred from homology"/>
<dbReference type="SMART" id="SM00932">
    <property type="entry name" value="Nfu_N"/>
    <property type="match status" value="1"/>
</dbReference>
<dbReference type="GO" id="GO:0005739">
    <property type="term" value="C:mitochondrion"/>
    <property type="evidence" value="ECO:0007669"/>
    <property type="project" value="TreeGrafter"/>
</dbReference>
<dbReference type="FunFam" id="3.30.300.130:FF:000001">
    <property type="entry name" value="NFU1 iron-sulfur cluster scaffold"/>
    <property type="match status" value="1"/>
</dbReference>
<dbReference type="FunFam" id="3.30.1370.70:FF:000001">
    <property type="entry name" value="NifU-like protein 4, mitochondrial"/>
    <property type="match status" value="1"/>
</dbReference>
<evidence type="ECO:0000256" key="2">
    <source>
        <dbReference type="SAM" id="MobiDB-lite"/>
    </source>
</evidence>
<evidence type="ECO:0000259" key="3">
    <source>
        <dbReference type="SMART" id="SM00932"/>
    </source>
</evidence>
<dbReference type="GO" id="GO:0016226">
    <property type="term" value="P:iron-sulfur cluster assembly"/>
    <property type="evidence" value="ECO:0007669"/>
    <property type="project" value="InterPro"/>
</dbReference>
<evidence type="ECO:0000313" key="4">
    <source>
        <dbReference type="EMBL" id="KAF2740885.1"/>
    </source>
</evidence>
<dbReference type="Gene3D" id="3.30.300.130">
    <property type="entry name" value="Fe-S cluster assembly (FSCA)"/>
    <property type="match status" value="1"/>
</dbReference>
<name>A0A9P4RA22_9PLEO</name>
<dbReference type="InterPro" id="IPR036498">
    <property type="entry name" value="Nfu/NifU_N_sf"/>
</dbReference>
<dbReference type="Pfam" id="PF08712">
    <property type="entry name" value="Nfu_N"/>
    <property type="match status" value="1"/>
</dbReference>
<dbReference type="PIRSF" id="PIRSF036773">
    <property type="entry name" value="HIRIP5"/>
    <property type="match status" value="1"/>
</dbReference>
<reference evidence="4" key="1">
    <citation type="journal article" date="2020" name="Stud. Mycol.">
        <title>101 Dothideomycetes genomes: a test case for predicting lifestyles and emergence of pathogens.</title>
        <authorList>
            <person name="Haridas S."/>
            <person name="Albert R."/>
            <person name="Binder M."/>
            <person name="Bloem J."/>
            <person name="Labutti K."/>
            <person name="Salamov A."/>
            <person name="Andreopoulos B."/>
            <person name="Baker S."/>
            <person name="Barry K."/>
            <person name="Bills G."/>
            <person name="Bluhm B."/>
            <person name="Cannon C."/>
            <person name="Castanera R."/>
            <person name="Culley D."/>
            <person name="Daum C."/>
            <person name="Ezra D."/>
            <person name="Gonzalez J."/>
            <person name="Henrissat B."/>
            <person name="Kuo A."/>
            <person name="Liang C."/>
            <person name="Lipzen A."/>
            <person name="Lutzoni F."/>
            <person name="Magnuson J."/>
            <person name="Mondo S."/>
            <person name="Nolan M."/>
            <person name="Ohm R."/>
            <person name="Pangilinan J."/>
            <person name="Park H.-J."/>
            <person name="Ramirez L."/>
            <person name="Alfaro M."/>
            <person name="Sun H."/>
            <person name="Tritt A."/>
            <person name="Yoshinaga Y."/>
            <person name="Zwiers L.-H."/>
            <person name="Turgeon B."/>
            <person name="Goodwin S."/>
            <person name="Spatafora J."/>
            <person name="Crous P."/>
            <person name="Grigoriev I."/>
        </authorList>
    </citation>
    <scope>NUCLEOTIDE SEQUENCE</scope>
    <source>
        <strain evidence="4">CBS 125425</strain>
    </source>
</reference>
<dbReference type="GO" id="GO:0051536">
    <property type="term" value="F:iron-sulfur cluster binding"/>
    <property type="evidence" value="ECO:0007669"/>
    <property type="project" value="InterPro"/>
</dbReference>
<accession>A0A9P4RA22</accession>
<dbReference type="InterPro" id="IPR001075">
    <property type="entry name" value="NIF_FeS_clus_asmbl_NifU_C"/>
</dbReference>
<dbReference type="PANTHER" id="PTHR11178:SF1">
    <property type="entry name" value="NFU1 IRON-SULFUR CLUSTER SCAFFOLD HOMOLOG, MITOCHONDRIAL"/>
    <property type="match status" value="1"/>
</dbReference>
<dbReference type="InterPro" id="IPR035433">
    <property type="entry name" value="NFU1-like"/>
</dbReference>
<dbReference type="Pfam" id="PF01106">
    <property type="entry name" value="NifU"/>
    <property type="match status" value="1"/>
</dbReference>
<feature type="region of interest" description="Disordered" evidence="2">
    <location>
        <begin position="293"/>
        <end position="312"/>
    </location>
</feature>
<comment type="similarity">
    <text evidence="1">Belongs to the NifU family.</text>
</comment>